<dbReference type="Gene3D" id="3.40.47.10">
    <property type="match status" value="2"/>
</dbReference>
<feature type="domain" description="Beta-ketoacyl-[acyl-carrier-protein] synthase III C-terminal" evidence="4">
    <location>
        <begin position="277"/>
        <end position="355"/>
    </location>
</feature>
<dbReference type="PANTHER" id="PTHR34069:SF2">
    <property type="entry name" value="BETA-KETOACYL-[ACYL-CARRIER-PROTEIN] SYNTHASE III"/>
    <property type="match status" value="1"/>
</dbReference>
<sequence length="378" mass="40931">MPAYITAMGRFLPGEPVPNEEIEDYIGSVGQASSGLREQILDNCGIKSRHYAIDKQHRTLISNTEMAAAAIREAVDRSDITLDDIDLISAATAVPDLVAPGIASGIHGELGSPPCEIVTTHGICSSGMMALKNAYLQVAAGEKKAAVASASELASRFMRSERFADVRPVSDDGAIAMEMAFLRYMLSDGAGAAVVQDRPAAEGVSLRIDWISLTSYANTEQTCMFMGSTDNSVERTWWDYPSAAEAAADGALALRQNLGLLPHLVRIGVKEYQRLLDEGRFDPDELAWFPAHYSSERMKSMVLKEIERKKVRGPSVEKWYSNLPRVGNMGSASIYVILEEMLREGLVSPGDKILAMVPESGRFAVSFAHLTAVSPGEA</sequence>
<evidence type="ECO:0000256" key="1">
    <source>
        <dbReference type="ARBA" id="ARBA00022679"/>
    </source>
</evidence>
<evidence type="ECO:0000259" key="3">
    <source>
        <dbReference type="Pfam" id="PF00109"/>
    </source>
</evidence>
<reference evidence="5 6" key="1">
    <citation type="submission" date="2018-06" db="EMBL/GenBank/DDBJ databases">
        <title>Streptacidiphilus pinicola sp. nov., isolated from pine grove soil.</title>
        <authorList>
            <person name="Roh S.G."/>
            <person name="Park S."/>
            <person name="Kim M.-K."/>
            <person name="Yun B.-R."/>
            <person name="Park J."/>
            <person name="Kim M.J."/>
            <person name="Kim Y.S."/>
            <person name="Kim S.B."/>
        </authorList>
    </citation>
    <scope>NUCLEOTIDE SEQUENCE [LARGE SCALE GENOMIC DNA]</scope>
    <source>
        <strain evidence="5 6">MMS16-CNU450</strain>
    </source>
</reference>
<proteinExistence type="predicted"/>
<accession>A0A2X0INJ8</accession>
<dbReference type="GO" id="GO:0044550">
    <property type="term" value="P:secondary metabolite biosynthetic process"/>
    <property type="evidence" value="ECO:0007669"/>
    <property type="project" value="TreeGrafter"/>
</dbReference>
<feature type="domain" description="Beta-ketoacyl synthase-like N-terminal" evidence="3">
    <location>
        <begin position="118"/>
        <end position="198"/>
    </location>
</feature>
<dbReference type="EMBL" id="QKYN01000051">
    <property type="protein sequence ID" value="RAG85103.1"/>
    <property type="molecule type" value="Genomic_DNA"/>
</dbReference>
<dbReference type="SUPFAM" id="SSF53901">
    <property type="entry name" value="Thiolase-like"/>
    <property type="match status" value="1"/>
</dbReference>
<evidence type="ECO:0000313" key="5">
    <source>
        <dbReference type="EMBL" id="RAG85103.1"/>
    </source>
</evidence>
<dbReference type="RefSeq" id="WP_111501163.1">
    <property type="nucleotide sequence ID" value="NZ_QKYN01000051.1"/>
</dbReference>
<dbReference type="InterPro" id="IPR016039">
    <property type="entry name" value="Thiolase-like"/>
</dbReference>
<dbReference type="Pfam" id="PF08541">
    <property type="entry name" value="ACP_syn_III_C"/>
    <property type="match status" value="1"/>
</dbReference>
<keyword evidence="2" id="KW-0012">Acyltransferase</keyword>
<dbReference type="InterPro" id="IPR013747">
    <property type="entry name" value="ACP_syn_III_C"/>
</dbReference>
<organism evidence="5 6">
    <name type="scientific">Streptacidiphilus pinicola</name>
    <dbReference type="NCBI Taxonomy" id="2219663"/>
    <lineage>
        <taxon>Bacteria</taxon>
        <taxon>Bacillati</taxon>
        <taxon>Actinomycetota</taxon>
        <taxon>Actinomycetes</taxon>
        <taxon>Kitasatosporales</taxon>
        <taxon>Streptomycetaceae</taxon>
        <taxon>Streptacidiphilus</taxon>
    </lineage>
</organism>
<dbReference type="CDD" id="cd00827">
    <property type="entry name" value="init_cond_enzymes"/>
    <property type="match status" value="1"/>
</dbReference>
<comment type="caution">
    <text evidence="5">The sequence shown here is derived from an EMBL/GenBank/DDBJ whole genome shotgun (WGS) entry which is preliminary data.</text>
</comment>
<evidence type="ECO:0000313" key="6">
    <source>
        <dbReference type="Proteomes" id="UP000248889"/>
    </source>
</evidence>
<keyword evidence="1" id="KW-0808">Transferase</keyword>
<dbReference type="PANTHER" id="PTHR34069">
    <property type="entry name" value="3-OXOACYL-[ACYL-CARRIER-PROTEIN] SYNTHASE 3"/>
    <property type="match status" value="1"/>
</dbReference>
<protein>
    <submittedName>
        <fullName evidence="5">3-oxoacyl-ACP synthase</fullName>
    </submittedName>
</protein>
<dbReference type="OrthoDB" id="2514738at2"/>
<evidence type="ECO:0000256" key="2">
    <source>
        <dbReference type="ARBA" id="ARBA00023315"/>
    </source>
</evidence>
<dbReference type="GO" id="GO:0016747">
    <property type="term" value="F:acyltransferase activity, transferring groups other than amino-acyl groups"/>
    <property type="evidence" value="ECO:0007669"/>
    <property type="project" value="UniProtKB-ARBA"/>
</dbReference>
<dbReference type="InterPro" id="IPR014030">
    <property type="entry name" value="Ketoacyl_synth_N"/>
</dbReference>
<gene>
    <name evidence="5" type="ORF">DN069_13315</name>
</gene>
<evidence type="ECO:0000259" key="4">
    <source>
        <dbReference type="Pfam" id="PF08541"/>
    </source>
</evidence>
<dbReference type="Proteomes" id="UP000248889">
    <property type="component" value="Unassembled WGS sequence"/>
</dbReference>
<keyword evidence="6" id="KW-1185">Reference proteome</keyword>
<dbReference type="AlphaFoldDB" id="A0A2X0INJ8"/>
<dbReference type="Pfam" id="PF00109">
    <property type="entry name" value="ketoacyl-synt"/>
    <property type="match status" value="1"/>
</dbReference>
<name>A0A2X0INJ8_9ACTN</name>